<organism evidence="1 2">
    <name type="scientific">Actinopolyspora righensis</name>
    <dbReference type="NCBI Taxonomy" id="995060"/>
    <lineage>
        <taxon>Bacteria</taxon>
        <taxon>Bacillati</taxon>
        <taxon>Actinomycetota</taxon>
        <taxon>Actinomycetes</taxon>
        <taxon>Actinopolysporales</taxon>
        <taxon>Actinopolysporaceae</taxon>
        <taxon>Actinopolyspora</taxon>
        <taxon>Actinopolyspora alba group</taxon>
    </lineage>
</organism>
<reference evidence="2" key="1">
    <citation type="submission" date="2016-10" db="EMBL/GenBank/DDBJ databases">
        <authorList>
            <person name="Varghese N."/>
            <person name="Submissions S."/>
        </authorList>
    </citation>
    <scope>NUCLEOTIDE SEQUENCE [LARGE SCALE GENOMIC DNA]</scope>
    <source>
        <strain evidence="2">DSM 45501</strain>
    </source>
</reference>
<dbReference type="AlphaFoldDB" id="A0A1I7C3K2"/>
<protein>
    <submittedName>
        <fullName evidence="1">Uncharacterized protein</fullName>
    </submittedName>
</protein>
<evidence type="ECO:0000313" key="2">
    <source>
        <dbReference type="Proteomes" id="UP000199165"/>
    </source>
</evidence>
<sequence>MLVHPWDASLYKTEWQSPRVSSVAAWIASSLGTPDAGSDDRGFRQPPARVDLELDAEERGWVGDDFVTVTISGARGPVNVTVSTSRGREGVHGMLAIERQTALSAHAPGRRLCLLAC</sequence>
<name>A0A1I7C3K2_9ACTN</name>
<gene>
    <name evidence="1" type="ORF">SAMN04487904_11435</name>
</gene>
<keyword evidence="2" id="KW-1185">Reference proteome</keyword>
<dbReference type="Proteomes" id="UP000199165">
    <property type="component" value="Unassembled WGS sequence"/>
</dbReference>
<dbReference type="EMBL" id="FPAT01000014">
    <property type="protein sequence ID" value="SFT94015.1"/>
    <property type="molecule type" value="Genomic_DNA"/>
</dbReference>
<accession>A0A1I7C3K2</accession>
<evidence type="ECO:0000313" key="1">
    <source>
        <dbReference type="EMBL" id="SFT94015.1"/>
    </source>
</evidence>
<proteinExistence type="predicted"/>